<keyword evidence="2" id="KW-1185">Reference proteome</keyword>
<reference evidence="2" key="1">
    <citation type="journal article" date="2019" name="Int. J. Syst. Evol. Microbiol.">
        <title>The Global Catalogue of Microorganisms (GCM) 10K type strain sequencing project: providing services to taxonomists for standard genome sequencing and annotation.</title>
        <authorList>
            <consortium name="The Broad Institute Genomics Platform"/>
            <consortium name="The Broad Institute Genome Sequencing Center for Infectious Disease"/>
            <person name="Wu L."/>
            <person name="Ma J."/>
        </authorList>
    </citation>
    <scope>NUCLEOTIDE SEQUENCE [LARGE SCALE GENOMIC DNA]</scope>
    <source>
        <strain evidence="2">NBRC 103627</strain>
    </source>
</reference>
<dbReference type="EMBL" id="JBHSFY010000012">
    <property type="protein sequence ID" value="MFC4479006.1"/>
    <property type="molecule type" value="Genomic_DNA"/>
</dbReference>
<evidence type="ECO:0000313" key="2">
    <source>
        <dbReference type="Proteomes" id="UP001596003"/>
    </source>
</evidence>
<protein>
    <submittedName>
        <fullName evidence="1">Uncharacterized protein</fullName>
    </submittedName>
</protein>
<organism evidence="1 2">
    <name type="scientific">Flavobacterium chungangensis</name>
    <dbReference type="NCBI Taxonomy" id="2708132"/>
    <lineage>
        <taxon>Bacteria</taxon>
        <taxon>Pseudomonadati</taxon>
        <taxon>Bacteroidota</taxon>
        <taxon>Flavobacteriia</taxon>
        <taxon>Flavobacteriales</taxon>
        <taxon>Flavobacteriaceae</taxon>
        <taxon>Flavobacterium</taxon>
    </lineage>
</organism>
<comment type="caution">
    <text evidence="1">The sequence shown here is derived from an EMBL/GenBank/DDBJ whole genome shotgun (WGS) entry which is preliminary data.</text>
</comment>
<evidence type="ECO:0000313" key="1">
    <source>
        <dbReference type="EMBL" id="MFC4479006.1"/>
    </source>
</evidence>
<proteinExistence type="predicted"/>
<name>A0ABV8ZHL8_9FLAO</name>
<sequence>MKKCVTLFILMLLAFQNAGSIWIIGDFYINQDYIAKNICINRFDAIPICNGKCYLEEKLKAQEDKQQQKFPTVTYKEVQLFLQHPDQFVFKAACFLFKKKYPVLQAGPQKPSCVFSIYHPPRWD</sequence>
<dbReference type="RefSeq" id="WP_379800093.1">
    <property type="nucleotide sequence ID" value="NZ_JBHSFY010000012.1"/>
</dbReference>
<accession>A0ABV8ZHL8</accession>
<gene>
    <name evidence="1" type="ORF">ACFO3N_18160</name>
</gene>
<dbReference type="Proteomes" id="UP001596003">
    <property type="component" value="Unassembled WGS sequence"/>
</dbReference>